<keyword evidence="10 14" id="KW-0804">Transcription</keyword>
<evidence type="ECO:0000256" key="7">
    <source>
        <dbReference type="ARBA" id="ARBA00022771"/>
    </source>
</evidence>
<dbReference type="GO" id="GO:0006289">
    <property type="term" value="P:nucleotide-excision repair"/>
    <property type="evidence" value="ECO:0007669"/>
    <property type="project" value="UniProtKB-UniRule"/>
</dbReference>
<dbReference type="Proteomes" id="UP000827549">
    <property type="component" value="Chromosome 4"/>
</dbReference>
<evidence type="ECO:0000256" key="11">
    <source>
        <dbReference type="ARBA" id="ARBA00023204"/>
    </source>
</evidence>
<evidence type="ECO:0000256" key="15">
    <source>
        <dbReference type="SAM" id="MobiDB-lite"/>
    </source>
</evidence>
<evidence type="ECO:0000256" key="3">
    <source>
        <dbReference type="ARBA" id="ARBA00005273"/>
    </source>
</evidence>
<evidence type="ECO:0000256" key="12">
    <source>
        <dbReference type="ARBA" id="ARBA00023242"/>
    </source>
</evidence>
<name>A0AAF1BIF9_9TREE</name>
<organism evidence="16 17">
    <name type="scientific">Vanrija pseudolonga</name>
    <dbReference type="NCBI Taxonomy" id="143232"/>
    <lineage>
        <taxon>Eukaryota</taxon>
        <taxon>Fungi</taxon>
        <taxon>Dikarya</taxon>
        <taxon>Basidiomycota</taxon>
        <taxon>Agaricomycotina</taxon>
        <taxon>Tremellomycetes</taxon>
        <taxon>Trichosporonales</taxon>
        <taxon>Trichosporonaceae</taxon>
        <taxon>Vanrija</taxon>
    </lineage>
</organism>
<dbReference type="GO" id="GO:0000439">
    <property type="term" value="C:transcription factor TFIIH core complex"/>
    <property type="evidence" value="ECO:0007669"/>
    <property type="project" value="UniProtKB-UniRule"/>
</dbReference>
<keyword evidence="12 14" id="KW-0539">Nucleus</keyword>
<evidence type="ECO:0000313" key="17">
    <source>
        <dbReference type="Proteomes" id="UP000827549"/>
    </source>
</evidence>
<dbReference type="Gene3D" id="3.40.50.410">
    <property type="entry name" value="von Willebrand factor, type A domain"/>
    <property type="match status" value="1"/>
</dbReference>
<accession>A0AAF1BIF9</accession>
<comment type="function">
    <text evidence="1 14">Component of the general transcription and DNA repair factor IIH (TFIIH) core complex, which is involved in general and transcription-coupled nucleotide excision repair (NER) of damaged DNA and, when complexed to TFIIK, in RNA transcription by RNA polymerase II. In NER, TFIIH acts by opening DNA around the lesion to allow the excision of the damaged oligonucleotide and its replacement by a new DNA fragment. In transcription, TFIIH has an essential role in transcription initiation. When the pre-initiation complex (PIC) has been established, TFIIH is required for promoter opening and promoter escape. Phosphorylation of the C-terminal tail (CTD) of the largest subunit of RNA polymerase II by the kinase module TFIIK controls the initiation of transcription.</text>
</comment>
<dbReference type="EMBL" id="CP086717">
    <property type="protein sequence ID" value="WOO82256.1"/>
    <property type="molecule type" value="Genomic_DNA"/>
</dbReference>
<feature type="region of interest" description="Disordered" evidence="15">
    <location>
        <begin position="372"/>
        <end position="394"/>
    </location>
</feature>
<feature type="compositionally biased region" description="Low complexity" evidence="15">
    <location>
        <begin position="383"/>
        <end position="394"/>
    </location>
</feature>
<dbReference type="Pfam" id="PF03850">
    <property type="entry name" value="Tfb4"/>
    <property type="match status" value="1"/>
</dbReference>
<keyword evidence="5 14" id="KW-0479">Metal-binding</keyword>
<evidence type="ECO:0000256" key="9">
    <source>
        <dbReference type="ARBA" id="ARBA00023015"/>
    </source>
</evidence>
<keyword evidence="8 14" id="KW-0862">Zinc</keyword>
<dbReference type="PANTHER" id="PTHR12831:SF0">
    <property type="entry name" value="GENERAL TRANSCRIPTION FACTOR IIH SUBUNIT 3"/>
    <property type="match status" value="1"/>
</dbReference>
<keyword evidence="11 14" id="KW-0234">DNA repair</keyword>
<feature type="region of interest" description="Disordered" evidence="15">
    <location>
        <begin position="200"/>
        <end position="220"/>
    </location>
</feature>
<dbReference type="GeneID" id="87808980"/>
<evidence type="ECO:0000256" key="10">
    <source>
        <dbReference type="ARBA" id="ARBA00023163"/>
    </source>
</evidence>
<keyword evidence="17" id="KW-1185">Reference proteome</keyword>
<dbReference type="GO" id="GO:0005675">
    <property type="term" value="C:transcription factor TFIIH holo complex"/>
    <property type="evidence" value="ECO:0007669"/>
    <property type="project" value="UniProtKB-UniRule"/>
</dbReference>
<comment type="subunit">
    <text evidence="14">Component of the 7-subunit TFIIH core complex composed of XPB/SSL2, XPD/RAD3, SSL1, TFB1, TFB2, TFB4 and TFB5, which is active in NER. The core complex associates with the 3-subunit CTD-kinase module TFIIK composed of CCL1, KIN28 and TFB3 to form the 10-subunit holoenzyme (holo-TFIIH) active in transcription.</text>
</comment>
<evidence type="ECO:0000256" key="8">
    <source>
        <dbReference type="ARBA" id="ARBA00022833"/>
    </source>
</evidence>
<dbReference type="AlphaFoldDB" id="A0AAF1BIF9"/>
<dbReference type="RefSeq" id="XP_062628288.1">
    <property type="nucleotide sequence ID" value="XM_062772304.1"/>
</dbReference>
<comment type="similarity">
    <text evidence="3 14">Belongs to the TFB4 family.</text>
</comment>
<keyword evidence="6 14" id="KW-0227">DNA damage</keyword>
<evidence type="ECO:0000256" key="6">
    <source>
        <dbReference type="ARBA" id="ARBA00022763"/>
    </source>
</evidence>
<evidence type="ECO:0000256" key="13">
    <source>
        <dbReference type="ARBA" id="ARBA00033341"/>
    </source>
</evidence>
<keyword evidence="9 14" id="KW-0805">Transcription regulation</keyword>
<evidence type="ECO:0000256" key="5">
    <source>
        <dbReference type="ARBA" id="ARBA00022723"/>
    </source>
</evidence>
<dbReference type="GO" id="GO:0008270">
    <property type="term" value="F:zinc ion binding"/>
    <property type="evidence" value="ECO:0007669"/>
    <property type="project" value="UniProtKB-KW"/>
</dbReference>
<protein>
    <recommendedName>
        <fullName evidence="4 14">General transcription and DNA repair factor IIH subunit TFB4</fullName>
        <shortName evidence="14">TFIIH subunit TFB4</shortName>
    </recommendedName>
    <alternativeName>
        <fullName evidence="13 14">RNA polymerase II transcription factor B subunit 4</fullName>
    </alternativeName>
</protein>
<reference evidence="16" key="1">
    <citation type="submission" date="2023-10" db="EMBL/GenBank/DDBJ databases">
        <authorList>
            <person name="Noh H."/>
        </authorList>
    </citation>
    <scope>NUCLEOTIDE SEQUENCE</scope>
    <source>
        <strain evidence="16">DUCC4014</strain>
    </source>
</reference>
<evidence type="ECO:0000256" key="2">
    <source>
        <dbReference type="ARBA" id="ARBA00004123"/>
    </source>
</evidence>
<comment type="subcellular location">
    <subcellularLocation>
        <location evidence="2 14">Nucleus</location>
    </subcellularLocation>
</comment>
<sequence>MAPTQQTSPTKGPSSWPQTSPPSLLIAVVDLHPLSWSLLSSLSPGPAPETGEKDKAPVSPITITEFATILMVFLNAHLASRWGNEVVVYGASAGKAMLLYPPPEGEDTSSRPSPNFYRPFQLLDSRFEARLKELVEEPVATEQLNEPPSLVSALTKALCYINRRKPAEAPVSALTAGDAPGPSGTSNPEAPEARIIVLNATPGGTEGTGETESKASGGGGGQKGYVGLMNLVFAAQKIKIPIDVLTLPPESTRTAPPIFLQQAAHLTNGIYWRWNGRGGLLQYLHSIYLPPPSLRHQPFTLPPQDAVDFRAVCFCHNNVVDVGFVCSVCLSIFCEVRPVCSMCNTRYNIRTLKTIKEMAAGVTPIPLPATILPPKQSQKKAKPATNGTAPAPGAAAAAVSGSAAAPVVKTEAEDVIVIDD</sequence>
<dbReference type="InterPro" id="IPR036465">
    <property type="entry name" value="vWFA_dom_sf"/>
</dbReference>
<dbReference type="PANTHER" id="PTHR12831">
    <property type="entry name" value="TRANSCRIPTION INITIATION FACTOR IIH TFIIH , POLYPEPTIDE 3-RELATED"/>
    <property type="match status" value="1"/>
</dbReference>
<gene>
    <name evidence="16" type="primary">tfb4</name>
    <name evidence="16" type="ORF">LOC62_04G005752</name>
</gene>
<evidence type="ECO:0000256" key="4">
    <source>
        <dbReference type="ARBA" id="ARBA00021280"/>
    </source>
</evidence>
<dbReference type="GO" id="GO:0006355">
    <property type="term" value="P:regulation of DNA-templated transcription"/>
    <property type="evidence" value="ECO:0007669"/>
    <property type="project" value="InterPro"/>
</dbReference>
<evidence type="ECO:0000256" key="14">
    <source>
        <dbReference type="RuleBase" id="RU368090"/>
    </source>
</evidence>
<keyword evidence="7 14" id="KW-0863">Zinc-finger</keyword>
<dbReference type="InterPro" id="IPR004600">
    <property type="entry name" value="TFIIH_Tfb4/GTF2H3"/>
</dbReference>
<evidence type="ECO:0000256" key="1">
    <source>
        <dbReference type="ARBA" id="ARBA00002817"/>
    </source>
</evidence>
<proteinExistence type="inferred from homology"/>
<evidence type="ECO:0000313" key="16">
    <source>
        <dbReference type="EMBL" id="WOO82256.1"/>
    </source>
</evidence>
<feature type="region of interest" description="Disordered" evidence="15">
    <location>
        <begin position="1"/>
        <end position="21"/>
    </location>
</feature>